<dbReference type="InterPro" id="IPR002818">
    <property type="entry name" value="DJ-1/PfpI"/>
</dbReference>
<sequence>MDRPFEILFILYDRFDQLDFAGPYEVFFRIPNVNIRLATPDGGDIVTEPGLVYKGTEKLADIDRCDLLCVPGGMDQTSLATPEMIGHIQRLAADASYVTSVCNGSLVLARAGLLEGKRSACHWAFRHQLSDFGAIPDDARVVRDGRFFSGGGVTSGIDFALTVAAEIFGETTAQMQQLLIEYAPEPPFNAGRPETASREVLVAFDAMFGDALRQTGAYVPEV</sequence>
<gene>
    <name evidence="2" type="ORF">SAMIE_1016180</name>
</gene>
<dbReference type="CDD" id="cd03139">
    <property type="entry name" value="GATase1_PfpI_2"/>
    <property type="match status" value="1"/>
</dbReference>
<dbReference type="EMBL" id="AP018664">
    <property type="protein sequence ID" value="BBD98117.1"/>
    <property type="molecule type" value="Genomic_DNA"/>
</dbReference>
<evidence type="ECO:0000259" key="1">
    <source>
        <dbReference type="Pfam" id="PF01965"/>
    </source>
</evidence>
<dbReference type="Pfam" id="PF01965">
    <property type="entry name" value="DJ-1_PfpI"/>
    <property type="match status" value="1"/>
</dbReference>
<dbReference type="Proteomes" id="UP000279959">
    <property type="component" value="Chromosome"/>
</dbReference>
<dbReference type="PANTHER" id="PTHR43130">
    <property type="entry name" value="ARAC-FAMILY TRANSCRIPTIONAL REGULATOR"/>
    <property type="match status" value="1"/>
</dbReference>
<reference evidence="2 3" key="1">
    <citation type="submission" date="2018-05" db="EMBL/GenBank/DDBJ databases">
        <title>Complete Genome Sequence of the Nonylphenol-Degrading Bacterium Sphingobium amiense DSM 16289T.</title>
        <authorList>
            <person name="Ootsuka M."/>
            <person name="Nishizawa T."/>
            <person name="Ohta H."/>
        </authorList>
    </citation>
    <scope>NUCLEOTIDE SEQUENCE [LARGE SCALE GENOMIC DNA]</scope>
    <source>
        <strain evidence="2 3">DSM 16289</strain>
    </source>
</reference>
<organism evidence="2 3">
    <name type="scientific">Sphingobium amiense</name>
    <dbReference type="NCBI Taxonomy" id="135719"/>
    <lineage>
        <taxon>Bacteria</taxon>
        <taxon>Pseudomonadati</taxon>
        <taxon>Pseudomonadota</taxon>
        <taxon>Alphaproteobacteria</taxon>
        <taxon>Sphingomonadales</taxon>
        <taxon>Sphingomonadaceae</taxon>
        <taxon>Sphingobium</taxon>
    </lineage>
</organism>
<evidence type="ECO:0000313" key="2">
    <source>
        <dbReference type="EMBL" id="BBD98117.1"/>
    </source>
</evidence>
<dbReference type="RefSeq" id="WP_066700218.1">
    <property type="nucleotide sequence ID" value="NZ_AP018664.1"/>
</dbReference>
<dbReference type="InterPro" id="IPR029062">
    <property type="entry name" value="Class_I_gatase-like"/>
</dbReference>
<accession>A0A494W6C7</accession>
<keyword evidence="3" id="KW-1185">Reference proteome</keyword>
<dbReference type="KEGG" id="sami:SAMIE_1016180"/>
<evidence type="ECO:0000313" key="3">
    <source>
        <dbReference type="Proteomes" id="UP000279959"/>
    </source>
</evidence>
<dbReference type="InterPro" id="IPR052158">
    <property type="entry name" value="INH-QAR"/>
</dbReference>
<dbReference type="SUPFAM" id="SSF52317">
    <property type="entry name" value="Class I glutamine amidotransferase-like"/>
    <property type="match status" value="1"/>
</dbReference>
<dbReference type="AlphaFoldDB" id="A0A494W6C7"/>
<dbReference type="GO" id="GO:0006355">
    <property type="term" value="P:regulation of DNA-templated transcription"/>
    <property type="evidence" value="ECO:0007669"/>
    <property type="project" value="TreeGrafter"/>
</dbReference>
<dbReference type="Gene3D" id="3.40.50.880">
    <property type="match status" value="1"/>
</dbReference>
<name>A0A494W6C7_9SPHN</name>
<protein>
    <submittedName>
        <fullName evidence="2">DJ-1/PfpI family protein</fullName>
    </submittedName>
</protein>
<dbReference type="PANTHER" id="PTHR43130:SF2">
    <property type="entry name" value="DJ-1_PFPI DOMAIN-CONTAINING PROTEIN"/>
    <property type="match status" value="1"/>
</dbReference>
<feature type="domain" description="DJ-1/PfpI" evidence="1">
    <location>
        <begin position="7"/>
        <end position="165"/>
    </location>
</feature>
<proteinExistence type="predicted"/>